<organism evidence="1 2">
    <name type="scientific">Hydrogenophaga palleronii</name>
    <dbReference type="NCBI Taxonomy" id="65655"/>
    <lineage>
        <taxon>Bacteria</taxon>
        <taxon>Pseudomonadati</taxon>
        <taxon>Pseudomonadota</taxon>
        <taxon>Betaproteobacteria</taxon>
        <taxon>Burkholderiales</taxon>
        <taxon>Comamonadaceae</taxon>
        <taxon>Hydrogenophaga</taxon>
    </lineage>
</organism>
<name>A0ABU1WGL8_9BURK</name>
<accession>A0ABU1WGL8</accession>
<dbReference type="EMBL" id="JAVDWU010000001">
    <property type="protein sequence ID" value="MDR7148410.1"/>
    <property type="molecule type" value="Genomic_DNA"/>
</dbReference>
<dbReference type="Proteomes" id="UP001265700">
    <property type="component" value="Unassembled WGS sequence"/>
</dbReference>
<gene>
    <name evidence="1" type="ORF">J2W49_000338</name>
</gene>
<sequence length="68" mass="7116">MNPVPTPPAPSFAFSIDARIGPFAANAAGPPAGPQAWLNQRLCIAPVQRTPADVQLQVFPVGRSRPSP</sequence>
<reference evidence="1 2" key="1">
    <citation type="submission" date="2023-07" db="EMBL/GenBank/DDBJ databases">
        <title>Sorghum-associated microbial communities from plants grown in Nebraska, USA.</title>
        <authorList>
            <person name="Schachtman D."/>
        </authorList>
    </citation>
    <scope>NUCLEOTIDE SEQUENCE [LARGE SCALE GENOMIC DNA]</scope>
    <source>
        <strain evidence="1 2">4249</strain>
    </source>
</reference>
<proteinExistence type="predicted"/>
<protein>
    <submittedName>
        <fullName evidence="1">Uncharacterized protein</fullName>
    </submittedName>
</protein>
<comment type="caution">
    <text evidence="1">The sequence shown here is derived from an EMBL/GenBank/DDBJ whole genome shotgun (WGS) entry which is preliminary data.</text>
</comment>
<keyword evidence="2" id="KW-1185">Reference proteome</keyword>
<evidence type="ECO:0000313" key="2">
    <source>
        <dbReference type="Proteomes" id="UP001265700"/>
    </source>
</evidence>
<dbReference type="RefSeq" id="WP_310310951.1">
    <property type="nucleotide sequence ID" value="NZ_JAVDWU010000001.1"/>
</dbReference>
<evidence type="ECO:0000313" key="1">
    <source>
        <dbReference type="EMBL" id="MDR7148410.1"/>
    </source>
</evidence>